<dbReference type="CDD" id="cd17470">
    <property type="entry name" value="T3SS_Flik_C"/>
    <property type="match status" value="1"/>
</dbReference>
<dbReference type="Proteomes" id="UP000319143">
    <property type="component" value="Unassembled WGS sequence"/>
</dbReference>
<feature type="region of interest" description="Disordered" evidence="1">
    <location>
        <begin position="332"/>
        <end position="380"/>
    </location>
</feature>
<feature type="compositionally biased region" description="Low complexity" evidence="1">
    <location>
        <begin position="332"/>
        <end position="344"/>
    </location>
</feature>
<evidence type="ECO:0000259" key="2">
    <source>
        <dbReference type="Pfam" id="PF02120"/>
    </source>
</evidence>
<comment type="caution">
    <text evidence="3">The sequence shown here is derived from an EMBL/GenBank/DDBJ whole genome shotgun (WGS) entry which is preliminary data.</text>
</comment>
<keyword evidence="3" id="KW-0969">Cilium</keyword>
<reference evidence="3 4" key="1">
    <citation type="submission" date="2019-02" db="EMBL/GenBank/DDBJ databases">
        <title>Deep-cultivation of Planctomycetes and their phenomic and genomic characterization uncovers novel biology.</title>
        <authorList>
            <person name="Wiegand S."/>
            <person name="Jogler M."/>
            <person name="Boedeker C."/>
            <person name="Pinto D."/>
            <person name="Vollmers J."/>
            <person name="Rivas-Marin E."/>
            <person name="Kohn T."/>
            <person name="Peeters S.H."/>
            <person name="Heuer A."/>
            <person name="Rast P."/>
            <person name="Oberbeckmann S."/>
            <person name="Bunk B."/>
            <person name="Jeske O."/>
            <person name="Meyerdierks A."/>
            <person name="Storesund J.E."/>
            <person name="Kallscheuer N."/>
            <person name="Luecker S."/>
            <person name="Lage O.M."/>
            <person name="Pohl T."/>
            <person name="Merkel B.J."/>
            <person name="Hornburger P."/>
            <person name="Mueller R.-W."/>
            <person name="Bruemmer F."/>
            <person name="Labrenz M."/>
            <person name="Spormann A.M."/>
            <person name="Op Den Camp H."/>
            <person name="Overmann J."/>
            <person name="Amann R."/>
            <person name="Jetten M.S.M."/>
            <person name="Mascher T."/>
            <person name="Medema M.H."/>
            <person name="Devos D.P."/>
            <person name="Kaster A.-K."/>
            <person name="Ovreas L."/>
            <person name="Rohde M."/>
            <person name="Galperin M.Y."/>
            <person name="Jogler C."/>
        </authorList>
    </citation>
    <scope>NUCLEOTIDE SEQUENCE [LARGE SCALE GENOMIC DNA]</scope>
    <source>
        <strain evidence="3 4">Poly41</strain>
    </source>
</reference>
<dbReference type="EMBL" id="SJPV01000001">
    <property type="protein sequence ID" value="TWU41747.1"/>
    <property type="molecule type" value="Genomic_DNA"/>
</dbReference>
<feature type="compositionally biased region" description="Polar residues" evidence="1">
    <location>
        <begin position="476"/>
        <end position="491"/>
    </location>
</feature>
<keyword evidence="4" id="KW-1185">Reference proteome</keyword>
<dbReference type="Gene3D" id="3.30.750.140">
    <property type="match status" value="1"/>
</dbReference>
<sequence>MSDTQTNISTGSAAPTSPRWRDRLGAAGLQIGAVDPSQGLLDAFAEIFSQMAATKAPSENRTQPSPDSSERETDDERDPVTQQDERPRATSSPEQEPHAVFVDIPVDTQNADHEIGEHGMDLKPQANVSEAPSSRQHPSDVPIAEDRGATVSVASEASVSEQVPSSEVQSNVTVNPSGVLQPGPDAKQRATEASKETPVLGVGGSKPQTAANEVEARSVPPATAPLDESQPNESDVDDDSKQRRGRRRERANAVGGTDKQGNGQRLAEAANTGRNAASQNGAAAMPVANAAAAESAQSVAPTSSVSSPPVDATSSAVVSSAAAALVSKVTSAITSSSSGPAVSGLGRSDAASGTTVAAGVPTSGTNAAGKKQAGQSANSATTDLISRAKLIQRVSKAFQHMGPDGGHVRLRLAPAELGTVRLEMHIHQHKMQTRVVAETEAAASALREHLPELRMRLESQGMQVEKLSIEVESDSLADNSSNHGHSASEQNMGEAPGRRRWQAPRPEPQLAQDAADAHRRPTDAGQSPWIPTAGMDVRL</sequence>
<organism evidence="3 4">
    <name type="scientific">Novipirellula artificiosorum</name>
    <dbReference type="NCBI Taxonomy" id="2528016"/>
    <lineage>
        <taxon>Bacteria</taxon>
        <taxon>Pseudomonadati</taxon>
        <taxon>Planctomycetota</taxon>
        <taxon>Planctomycetia</taxon>
        <taxon>Pirellulales</taxon>
        <taxon>Pirellulaceae</taxon>
        <taxon>Novipirellula</taxon>
    </lineage>
</organism>
<dbReference type="InterPro" id="IPR021136">
    <property type="entry name" value="Flagellar_hook_control-like_C"/>
</dbReference>
<feature type="compositionally biased region" description="Basic and acidic residues" evidence="1">
    <location>
        <begin position="186"/>
        <end position="195"/>
    </location>
</feature>
<protein>
    <submittedName>
        <fullName evidence="3">Flagellar hook-length control protein FliK</fullName>
    </submittedName>
</protein>
<evidence type="ECO:0000313" key="4">
    <source>
        <dbReference type="Proteomes" id="UP000319143"/>
    </source>
</evidence>
<name>A0A5C6E194_9BACT</name>
<evidence type="ECO:0000256" key="1">
    <source>
        <dbReference type="SAM" id="MobiDB-lite"/>
    </source>
</evidence>
<feature type="compositionally biased region" description="Polar residues" evidence="1">
    <location>
        <begin position="1"/>
        <end position="15"/>
    </location>
</feature>
<dbReference type="AlphaFoldDB" id="A0A5C6E194"/>
<dbReference type="InterPro" id="IPR038610">
    <property type="entry name" value="FliK-like_C_sf"/>
</dbReference>
<accession>A0A5C6E194</accession>
<feature type="region of interest" description="Disordered" evidence="1">
    <location>
        <begin position="1"/>
        <end position="21"/>
    </location>
</feature>
<keyword evidence="3" id="KW-0282">Flagellum</keyword>
<feature type="region of interest" description="Disordered" evidence="1">
    <location>
        <begin position="473"/>
        <end position="539"/>
    </location>
</feature>
<gene>
    <name evidence="3" type="ORF">Poly41_00390</name>
</gene>
<dbReference type="Pfam" id="PF02120">
    <property type="entry name" value="Flg_hook"/>
    <property type="match status" value="1"/>
</dbReference>
<feature type="compositionally biased region" description="Polar residues" evidence="1">
    <location>
        <begin position="126"/>
        <end position="136"/>
    </location>
</feature>
<feature type="compositionally biased region" description="Low complexity" evidence="1">
    <location>
        <begin position="151"/>
        <end position="170"/>
    </location>
</feature>
<evidence type="ECO:0000313" key="3">
    <source>
        <dbReference type="EMBL" id="TWU41747.1"/>
    </source>
</evidence>
<proteinExistence type="predicted"/>
<feature type="domain" description="Flagellar hook-length control protein-like C-terminal" evidence="2">
    <location>
        <begin position="398"/>
        <end position="475"/>
    </location>
</feature>
<feature type="region of interest" description="Disordered" evidence="1">
    <location>
        <begin position="52"/>
        <end position="312"/>
    </location>
</feature>
<feature type="compositionally biased region" description="Low complexity" evidence="1">
    <location>
        <begin position="279"/>
        <end position="312"/>
    </location>
</feature>
<keyword evidence="3" id="KW-0966">Cell projection</keyword>
<feature type="compositionally biased region" description="Basic and acidic residues" evidence="1">
    <location>
        <begin position="110"/>
        <end position="121"/>
    </location>
</feature>
<dbReference type="OrthoDB" id="292717at2"/>
<dbReference type="RefSeq" id="WP_146523927.1">
    <property type="nucleotide sequence ID" value="NZ_SJPV01000001.1"/>
</dbReference>